<feature type="binding site" evidence="8">
    <location>
        <begin position="188"/>
        <end position="191"/>
    </location>
    <ligand>
        <name>ATP</name>
        <dbReference type="ChEBI" id="CHEBI:30616"/>
    </ligand>
</feature>
<dbReference type="PANTHER" id="PTHR21299:SF1">
    <property type="entry name" value="PANTOATE--BETA-ALANINE LIGASE"/>
    <property type="match status" value="1"/>
</dbReference>
<evidence type="ECO:0000256" key="4">
    <source>
        <dbReference type="ARBA" id="ARBA00022655"/>
    </source>
</evidence>
<evidence type="ECO:0000256" key="2">
    <source>
        <dbReference type="ARBA" id="ARBA00009256"/>
    </source>
</evidence>
<keyword evidence="5 8" id="KW-0547">Nucleotide-binding</keyword>
<evidence type="ECO:0000256" key="8">
    <source>
        <dbReference type="HAMAP-Rule" id="MF_00158"/>
    </source>
</evidence>
<comment type="function">
    <text evidence="8">Catalyzes the condensation of pantoate with beta-alanine in an ATP-dependent reaction via a pantoyl-adenylate intermediate.</text>
</comment>
<keyword evidence="10" id="KW-1185">Reference proteome</keyword>
<sequence length="283" mass="30121">MSIPAAIVRDRTGLQTLVDSWKADGATVGIVPTMGALHKGHLSLVDTMGRHADKTLVSIFVNPTQFGPNEDFDAYPRDEAGDLAALADTPADAVYIPDRRDMYPDGFDTAIRVGAIADRLEGASRPGHFDGVATIVAKLILTARADYAIFGEKDYQQLCVIRHMAADLNLPVTILGGTTVREDDGLASSSRNRYFDTESRPKAAGLNRALRDLTVDIRNGLDVTAACAKAEQSILSAGFASVDYVAVADAETLAPLTTPGARPGRVLAAARLHGVRLIDNLPL</sequence>
<comment type="subunit">
    <text evidence="8">Homodimer.</text>
</comment>
<dbReference type="Pfam" id="PF02569">
    <property type="entry name" value="Pantoate_ligase"/>
    <property type="match status" value="1"/>
</dbReference>
<accession>A0A3M0C3Q8</accession>
<feature type="binding site" evidence="8">
    <location>
        <position position="157"/>
    </location>
    <ligand>
        <name>(R)-pantoate</name>
        <dbReference type="ChEBI" id="CHEBI:15980"/>
    </ligand>
</feature>
<evidence type="ECO:0000256" key="7">
    <source>
        <dbReference type="ARBA" id="ARBA00048258"/>
    </source>
</evidence>
<name>A0A3M0C3Q8_9PROT</name>
<reference evidence="9 10" key="1">
    <citation type="submission" date="2018-10" db="EMBL/GenBank/DDBJ databases">
        <title>Genomic Encyclopedia of Archaeal and Bacterial Type Strains, Phase II (KMG-II): from individual species to whole genera.</title>
        <authorList>
            <person name="Goeker M."/>
        </authorList>
    </citation>
    <scope>NUCLEOTIDE SEQUENCE [LARGE SCALE GENOMIC DNA]</scope>
    <source>
        <strain evidence="9 10">DSM 25217</strain>
    </source>
</reference>
<protein>
    <recommendedName>
        <fullName evidence="8">Pantothenate synthetase</fullName>
        <shortName evidence="8">PS</shortName>
        <ecNumber evidence="8">6.3.2.1</ecNumber>
    </recommendedName>
    <alternativeName>
        <fullName evidence="8">Pantoate--beta-alanine ligase</fullName>
    </alternativeName>
    <alternativeName>
        <fullName evidence="8">Pantoate-activating enzyme</fullName>
    </alternativeName>
</protein>
<dbReference type="SUPFAM" id="SSF52374">
    <property type="entry name" value="Nucleotidylyl transferase"/>
    <property type="match status" value="1"/>
</dbReference>
<dbReference type="GO" id="GO:0004592">
    <property type="term" value="F:pantoate-beta-alanine ligase activity"/>
    <property type="evidence" value="ECO:0007669"/>
    <property type="project" value="UniProtKB-UniRule"/>
</dbReference>
<dbReference type="Proteomes" id="UP000271227">
    <property type="component" value="Unassembled WGS sequence"/>
</dbReference>
<comment type="similarity">
    <text evidence="2 8">Belongs to the pantothenate synthetase family.</text>
</comment>
<comment type="subcellular location">
    <subcellularLocation>
        <location evidence="8">Cytoplasm</location>
    </subcellularLocation>
</comment>
<keyword evidence="8" id="KW-0963">Cytoplasm</keyword>
<dbReference type="EMBL" id="REFR01000013">
    <property type="protein sequence ID" value="RMB04491.1"/>
    <property type="molecule type" value="Genomic_DNA"/>
</dbReference>
<evidence type="ECO:0000256" key="1">
    <source>
        <dbReference type="ARBA" id="ARBA00004990"/>
    </source>
</evidence>
<dbReference type="UniPathway" id="UPA00028">
    <property type="reaction ID" value="UER00005"/>
</dbReference>
<evidence type="ECO:0000256" key="5">
    <source>
        <dbReference type="ARBA" id="ARBA00022741"/>
    </source>
</evidence>
<dbReference type="EC" id="6.3.2.1" evidence="8"/>
<dbReference type="PANTHER" id="PTHR21299">
    <property type="entry name" value="CYTIDYLATE KINASE/PANTOATE-BETA-ALANINE LIGASE"/>
    <property type="match status" value="1"/>
</dbReference>
<dbReference type="GO" id="GO:0005524">
    <property type="term" value="F:ATP binding"/>
    <property type="evidence" value="ECO:0007669"/>
    <property type="project" value="UniProtKB-KW"/>
</dbReference>
<feature type="active site" description="Proton donor" evidence="8">
    <location>
        <position position="41"/>
    </location>
</feature>
<keyword evidence="6 8" id="KW-0067">ATP-binding</keyword>
<dbReference type="Gene3D" id="3.30.1300.10">
    <property type="entry name" value="Pantoate-beta-alanine ligase, C-terminal domain"/>
    <property type="match status" value="1"/>
</dbReference>
<gene>
    <name evidence="8" type="primary">panC</name>
    <name evidence="9" type="ORF">BXY39_2754</name>
</gene>
<dbReference type="GO" id="GO:0005829">
    <property type="term" value="C:cytosol"/>
    <property type="evidence" value="ECO:0007669"/>
    <property type="project" value="TreeGrafter"/>
</dbReference>
<dbReference type="FunCoup" id="A0A3M0C3Q8">
    <property type="interactions" value="558"/>
</dbReference>
<dbReference type="NCBIfam" id="TIGR00125">
    <property type="entry name" value="cyt_tran_rel"/>
    <property type="match status" value="1"/>
</dbReference>
<evidence type="ECO:0000256" key="6">
    <source>
        <dbReference type="ARBA" id="ARBA00022840"/>
    </source>
</evidence>
<dbReference type="HAMAP" id="MF_00158">
    <property type="entry name" value="PanC"/>
    <property type="match status" value="1"/>
</dbReference>
<dbReference type="CDD" id="cd00560">
    <property type="entry name" value="PanC"/>
    <property type="match status" value="1"/>
</dbReference>
<dbReference type="Gene3D" id="3.40.50.620">
    <property type="entry name" value="HUPs"/>
    <property type="match status" value="1"/>
</dbReference>
<organism evidence="9 10">
    <name type="scientific">Eilatimonas milleporae</name>
    <dbReference type="NCBI Taxonomy" id="911205"/>
    <lineage>
        <taxon>Bacteria</taxon>
        <taxon>Pseudomonadati</taxon>
        <taxon>Pseudomonadota</taxon>
        <taxon>Alphaproteobacteria</taxon>
        <taxon>Kordiimonadales</taxon>
        <taxon>Kordiimonadaceae</taxon>
        <taxon>Eilatimonas</taxon>
    </lineage>
</organism>
<comment type="pathway">
    <text evidence="1 8">Cofactor biosynthesis; (R)-pantothenate biosynthesis; (R)-pantothenate from (R)-pantoate and beta-alanine: step 1/1.</text>
</comment>
<evidence type="ECO:0000313" key="9">
    <source>
        <dbReference type="EMBL" id="RMB04491.1"/>
    </source>
</evidence>
<proteinExistence type="inferred from homology"/>
<dbReference type="InterPro" id="IPR004821">
    <property type="entry name" value="Cyt_trans-like"/>
</dbReference>
<keyword evidence="4 8" id="KW-0566">Pantothenate biosynthesis</keyword>
<comment type="catalytic activity">
    <reaction evidence="7 8">
        <text>(R)-pantoate + beta-alanine + ATP = (R)-pantothenate + AMP + diphosphate + H(+)</text>
        <dbReference type="Rhea" id="RHEA:10912"/>
        <dbReference type="ChEBI" id="CHEBI:15378"/>
        <dbReference type="ChEBI" id="CHEBI:15980"/>
        <dbReference type="ChEBI" id="CHEBI:29032"/>
        <dbReference type="ChEBI" id="CHEBI:30616"/>
        <dbReference type="ChEBI" id="CHEBI:33019"/>
        <dbReference type="ChEBI" id="CHEBI:57966"/>
        <dbReference type="ChEBI" id="CHEBI:456215"/>
        <dbReference type="EC" id="6.3.2.1"/>
    </reaction>
</comment>
<comment type="miscellaneous">
    <text evidence="8">The reaction proceeds by a bi uni uni bi ping pong mechanism.</text>
</comment>
<dbReference type="AlphaFoldDB" id="A0A3M0C3Q8"/>
<feature type="binding site" evidence="8">
    <location>
        <position position="65"/>
    </location>
    <ligand>
        <name>(R)-pantoate</name>
        <dbReference type="ChEBI" id="CHEBI:15980"/>
    </ligand>
</feature>
<keyword evidence="3 8" id="KW-0436">Ligase</keyword>
<feature type="binding site" evidence="8">
    <location>
        <begin position="151"/>
        <end position="154"/>
    </location>
    <ligand>
        <name>ATP</name>
        <dbReference type="ChEBI" id="CHEBI:30616"/>
    </ligand>
</feature>
<dbReference type="InterPro" id="IPR014729">
    <property type="entry name" value="Rossmann-like_a/b/a_fold"/>
</dbReference>
<dbReference type="OrthoDB" id="9773087at2"/>
<feature type="binding site" evidence="8">
    <location>
        <position position="65"/>
    </location>
    <ligand>
        <name>beta-alanine</name>
        <dbReference type="ChEBI" id="CHEBI:57966"/>
    </ligand>
</feature>
<dbReference type="GO" id="GO:0015940">
    <property type="term" value="P:pantothenate biosynthetic process"/>
    <property type="evidence" value="ECO:0007669"/>
    <property type="project" value="UniProtKB-UniRule"/>
</dbReference>
<feature type="binding site" evidence="8">
    <location>
        <begin position="34"/>
        <end position="41"/>
    </location>
    <ligand>
        <name>ATP</name>
        <dbReference type="ChEBI" id="CHEBI:30616"/>
    </ligand>
</feature>
<dbReference type="NCBIfam" id="TIGR00018">
    <property type="entry name" value="panC"/>
    <property type="match status" value="1"/>
</dbReference>
<comment type="caution">
    <text evidence="9">The sequence shown here is derived from an EMBL/GenBank/DDBJ whole genome shotgun (WGS) entry which is preliminary data.</text>
</comment>
<evidence type="ECO:0000313" key="10">
    <source>
        <dbReference type="Proteomes" id="UP000271227"/>
    </source>
</evidence>
<feature type="binding site" evidence="8">
    <location>
        <position position="180"/>
    </location>
    <ligand>
        <name>ATP</name>
        <dbReference type="ChEBI" id="CHEBI:30616"/>
    </ligand>
</feature>
<dbReference type="InterPro" id="IPR042176">
    <property type="entry name" value="Pantoate_ligase_C"/>
</dbReference>
<dbReference type="RefSeq" id="WP_121939428.1">
    <property type="nucleotide sequence ID" value="NZ_REFR01000013.1"/>
</dbReference>
<dbReference type="InterPro" id="IPR003721">
    <property type="entry name" value="Pantoate_ligase"/>
</dbReference>
<evidence type="ECO:0000256" key="3">
    <source>
        <dbReference type="ARBA" id="ARBA00022598"/>
    </source>
</evidence>
<dbReference type="InParanoid" id="A0A3M0C3Q8"/>